<dbReference type="PANTHER" id="PTHR33798">
    <property type="entry name" value="FLAVOPROTEIN OXYGENASE"/>
    <property type="match status" value="1"/>
</dbReference>
<dbReference type="AlphaFoldDB" id="A0A9Q0BZK4"/>
<evidence type="ECO:0000259" key="5">
    <source>
        <dbReference type="SMART" id="SM00903"/>
    </source>
</evidence>
<comment type="similarity">
    <text evidence="4">Belongs to the flavoredoxin family.</text>
</comment>
<reference evidence="6" key="1">
    <citation type="journal article" date="2022" name="Cell">
        <title>Repeat-based holocentromeres influence genome architecture and karyotype evolution.</title>
        <authorList>
            <person name="Hofstatter P.G."/>
            <person name="Thangavel G."/>
            <person name="Lux T."/>
            <person name="Neumann P."/>
            <person name="Vondrak T."/>
            <person name="Novak P."/>
            <person name="Zhang M."/>
            <person name="Costa L."/>
            <person name="Castellani M."/>
            <person name="Scott A."/>
            <person name="Toegelov H."/>
            <person name="Fuchs J."/>
            <person name="Mata-Sucre Y."/>
            <person name="Dias Y."/>
            <person name="Vanzela A.L.L."/>
            <person name="Huettel B."/>
            <person name="Almeida C.C.S."/>
            <person name="Simkova H."/>
            <person name="Souza G."/>
            <person name="Pedrosa-Harand A."/>
            <person name="Macas J."/>
            <person name="Mayer K.F.X."/>
            <person name="Houben A."/>
            <person name="Marques A."/>
        </authorList>
    </citation>
    <scope>NUCLEOTIDE SEQUENCE</scope>
    <source>
        <strain evidence="6">RhyBre1mFocal</strain>
    </source>
</reference>
<dbReference type="Gene3D" id="2.30.110.10">
    <property type="entry name" value="Electron Transport, Fmn-binding Protein, Chain A"/>
    <property type="match status" value="1"/>
</dbReference>
<dbReference type="Pfam" id="PF01613">
    <property type="entry name" value="Flavin_Reduct"/>
    <property type="match status" value="1"/>
</dbReference>
<dbReference type="InterPro" id="IPR002563">
    <property type="entry name" value="Flavin_Rdtase-like_dom"/>
</dbReference>
<keyword evidence="7" id="KW-1185">Reference proteome</keyword>
<evidence type="ECO:0000256" key="4">
    <source>
        <dbReference type="ARBA" id="ARBA00038054"/>
    </source>
</evidence>
<evidence type="ECO:0000313" key="7">
    <source>
        <dbReference type="Proteomes" id="UP001151287"/>
    </source>
</evidence>
<comment type="cofactor">
    <cofactor evidence="1">
        <name>FMN</name>
        <dbReference type="ChEBI" id="CHEBI:58210"/>
    </cofactor>
</comment>
<protein>
    <recommendedName>
        <fullName evidence="5">Flavin reductase like domain-containing protein</fullName>
    </recommendedName>
</protein>
<name>A0A9Q0BZK4_9POAL</name>
<evidence type="ECO:0000256" key="3">
    <source>
        <dbReference type="ARBA" id="ARBA00022643"/>
    </source>
</evidence>
<dbReference type="PANTHER" id="PTHR33798:SF5">
    <property type="entry name" value="FLAVIN REDUCTASE LIKE DOMAIN-CONTAINING PROTEIN"/>
    <property type="match status" value="1"/>
</dbReference>
<dbReference type="SMART" id="SM00903">
    <property type="entry name" value="Flavin_Reduct"/>
    <property type="match status" value="1"/>
</dbReference>
<accession>A0A9Q0BZK4</accession>
<comment type="caution">
    <text evidence="6">The sequence shown here is derived from an EMBL/GenBank/DDBJ whole genome shotgun (WGS) entry which is preliminary data.</text>
</comment>
<evidence type="ECO:0000256" key="2">
    <source>
        <dbReference type="ARBA" id="ARBA00022630"/>
    </source>
</evidence>
<proteinExistence type="inferred from homology"/>
<feature type="domain" description="Flavin reductase like" evidence="5">
    <location>
        <begin position="22"/>
        <end position="166"/>
    </location>
</feature>
<keyword evidence="3" id="KW-0288">FMN</keyword>
<dbReference type="EMBL" id="JAMQYH010000041">
    <property type="protein sequence ID" value="KAJ1684285.1"/>
    <property type="molecule type" value="Genomic_DNA"/>
</dbReference>
<dbReference type="InterPro" id="IPR012349">
    <property type="entry name" value="Split_barrel_FMN-bd"/>
</dbReference>
<dbReference type="Proteomes" id="UP001151287">
    <property type="component" value="Unassembled WGS sequence"/>
</dbReference>
<evidence type="ECO:0000256" key="1">
    <source>
        <dbReference type="ARBA" id="ARBA00001917"/>
    </source>
</evidence>
<organism evidence="6 7">
    <name type="scientific">Rhynchospora breviuscula</name>
    <dbReference type="NCBI Taxonomy" id="2022672"/>
    <lineage>
        <taxon>Eukaryota</taxon>
        <taxon>Viridiplantae</taxon>
        <taxon>Streptophyta</taxon>
        <taxon>Embryophyta</taxon>
        <taxon>Tracheophyta</taxon>
        <taxon>Spermatophyta</taxon>
        <taxon>Magnoliopsida</taxon>
        <taxon>Liliopsida</taxon>
        <taxon>Poales</taxon>
        <taxon>Cyperaceae</taxon>
        <taxon>Cyperoideae</taxon>
        <taxon>Rhynchosporeae</taxon>
        <taxon>Rhynchospora</taxon>
    </lineage>
</organism>
<gene>
    <name evidence="6" type="ORF">LUZ63_020578</name>
</gene>
<dbReference type="GO" id="GO:0010181">
    <property type="term" value="F:FMN binding"/>
    <property type="evidence" value="ECO:0007669"/>
    <property type="project" value="InterPro"/>
</dbReference>
<sequence>MSERTVFRIDDEAVNGYRLLTAVVVPRPIAWVSTLDADGRGNLAPHSFFSVASADPPTVMFTSVGRKDTVRNVAATGEFTISVAPASMLEQVNDSSAPFEHGEDEAEHLGVAMSPSSLVAPPRVRDSPAALECRLDRFVEVGSNTVVLGTVVAVDVATEALDGDHPTMEHLQPLSRLGREEWGRPPEVFTIARPSSVEDTHRR</sequence>
<dbReference type="SUPFAM" id="SSF50475">
    <property type="entry name" value="FMN-binding split barrel"/>
    <property type="match status" value="1"/>
</dbReference>
<keyword evidence="2" id="KW-0285">Flavoprotein</keyword>
<evidence type="ECO:0000313" key="6">
    <source>
        <dbReference type="EMBL" id="KAJ1684285.1"/>
    </source>
</evidence>
<dbReference type="OrthoDB" id="10250990at2759"/>